<dbReference type="PANTHER" id="PTHR35010:SF2">
    <property type="entry name" value="BLL4672 PROTEIN"/>
    <property type="match status" value="1"/>
</dbReference>
<organism evidence="2 3">
    <name type="scientific">Crenobacter oryzisoli</name>
    <dbReference type="NCBI Taxonomy" id="3056844"/>
    <lineage>
        <taxon>Bacteria</taxon>
        <taxon>Pseudomonadati</taxon>
        <taxon>Pseudomonadota</taxon>
        <taxon>Betaproteobacteria</taxon>
        <taxon>Neisseriales</taxon>
        <taxon>Neisseriaceae</taxon>
        <taxon>Crenobacter</taxon>
    </lineage>
</organism>
<reference evidence="2" key="1">
    <citation type="submission" date="2023-06" db="EMBL/GenBank/DDBJ databases">
        <authorList>
            <person name="Zhang S."/>
        </authorList>
    </citation>
    <scope>NUCLEOTIDE SEQUENCE</scope>
    <source>
        <strain evidence="2">SG2303</strain>
    </source>
</reference>
<accession>A0ABT7XJQ5</accession>
<dbReference type="SMART" id="SM00530">
    <property type="entry name" value="HTH_XRE"/>
    <property type="match status" value="1"/>
</dbReference>
<proteinExistence type="predicted"/>
<comment type="caution">
    <text evidence="2">The sequence shown here is derived from an EMBL/GenBank/DDBJ whole genome shotgun (WGS) entry which is preliminary data.</text>
</comment>
<dbReference type="InterPro" id="IPR041413">
    <property type="entry name" value="MLTR_LBD"/>
</dbReference>
<feature type="domain" description="HTH cro/C1-type" evidence="1">
    <location>
        <begin position="33"/>
        <end position="80"/>
    </location>
</feature>
<dbReference type="Gene3D" id="3.30.450.180">
    <property type="match status" value="1"/>
</dbReference>
<dbReference type="CDD" id="cd00093">
    <property type="entry name" value="HTH_XRE"/>
    <property type="match status" value="1"/>
</dbReference>
<gene>
    <name evidence="2" type="ORF">QU481_03770</name>
</gene>
<evidence type="ECO:0000313" key="3">
    <source>
        <dbReference type="Proteomes" id="UP001168540"/>
    </source>
</evidence>
<dbReference type="EMBL" id="JAUEDK010000004">
    <property type="protein sequence ID" value="MDN0074007.1"/>
    <property type="molecule type" value="Genomic_DNA"/>
</dbReference>
<dbReference type="Pfam" id="PF13560">
    <property type="entry name" value="HTH_31"/>
    <property type="match status" value="1"/>
</dbReference>
<dbReference type="Gene3D" id="1.10.260.40">
    <property type="entry name" value="lambda repressor-like DNA-binding domains"/>
    <property type="match status" value="1"/>
</dbReference>
<evidence type="ECO:0000313" key="2">
    <source>
        <dbReference type="EMBL" id="MDN0074007.1"/>
    </source>
</evidence>
<dbReference type="Pfam" id="PF17765">
    <property type="entry name" value="MLTR_LBD"/>
    <property type="match status" value="1"/>
</dbReference>
<dbReference type="InterPro" id="IPR001387">
    <property type="entry name" value="Cro/C1-type_HTH"/>
</dbReference>
<protein>
    <submittedName>
        <fullName evidence="2">Helix-turn-helix transcriptional regulator</fullName>
    </submittedName>
</protein>
<dbReference type="Proteomes" id="UP001168540">
    <property type="component" value="Unassembled WGS sequence"/>
</dbReference>
<dbReference type="PROSITE" id="PS50943">
    <property type="entry name" value="HTH_CROC1"/>
    <property type="match status" value="1"/>
</dbReference>
<evidence type="ECO:0000259" key="1">
    <source>
        <dbReference type="PROSITE" id="PS50943"/>
    </source>
</evidence>
<dbReference type="InterPro" id="IPR010982">
    <property type="entry name" value="Lambda_DNA-bd_dom_sf"/>
</dbReference>
<name>A0ABT7XJQ5_9NEIS</name>
<sequence>MSNNLGEFIRKHRERLRPEDAGVRAIGRRRTPGLRREELAQLCAVSPTWITWLEQGRPVSPSPDTLARLAEALQLTAAERHYLFTLAGKLDPASEPERNSAADAVLRSVAQISTPAYVLDRQWNALAWNDAAAALFTGWLDRGEAAPNLLAFTFLSPVARTLIDDWPYRARRLAAEFRADCGRHIDDAAIEGLVAQLAAASADFAAFWQDYDVTERAGGLRLFHHPEHGRLAFEQATFYPATRRDLKLVMLLPVTEP</sequence>
<dbReference type="RefSeq" id="WP_289828555.1">
    <property type="nucleotide sequence ID" value="NZ_JAUEDK010000004.1"/>
</dbReference>
<keyword evidence="3" id="KW-1185">Reference proteome</keyword>
<dbReference type="PANTHER" id="PTHR35010">
    <property type="entry name" value="BLL4672 PROTEIN-RELATED"/>
    <property type="match status" value="1"/>
</dbReference>
<dbReference type="SUPFAM" id="SSF47413">
    <property type="entry name" value="lambda repressor-like DNA-binding domains"/>
    <property type="match status" value="1"/>
</dbReference>